<dbReference type="GO" id="GO:0003677">
    <property type="term" value="F:DNA binding"/>
    <property type="evidence" value="ECO:0007669"/>
    <property type="project" value="UniProtKB-KW"/>
</dbReference>
<sequence length="495" mass="58190">MGEKRQNSLSKEEIAKQFMLPERKSKIATLLKQDGQAYCICRSSDSSRFMIGCDACEEWYHGDCINITEKDAKHIKQFFCIRCKEEDPTLITRYKPRKTDQEDRKHKKYKEKERAHRYEYDAPWDPTLVKKSSKRCGECTGCLRTENCGKCDACRHLKKFGPSVRLKLRCIQRTCRVLGDPLKPSKSFTKASKFNKKRRRDSSNERIEYLEAPRQCYGPACTKQSRPGSKYCSDECGLKLATNRIYQVLPQRIQEWSLTPCIAEQNNRRALESVRKQQHDVRRILQELDKRHAELDRIIERAKHASIDPQTEVDDNDDTEMSMYCITCGHEIHSRTAIKHMEKCFNKYESQASFGSIFKTRIEGQVMFYPKISETEVCGCPLVTNVFDATGEFCRAPKKSCVKHYVWEKLRRAEIDMERVRQWLKIDELVEQERQIRSNMATRAGVLALMLHSTYNHELMEQMTQEQSREQLEAMEEELQRRYNLHQKKSIEQEA</sequence>
<evidence type="ECO:0000256" key="2">
    <source>
        <dbReference type="ARBA" id="ARBA00022553"/>
    </source>
</evidence>
<dbReference type="GO" id="GO:0008270">
    <property type="term" value="F:zinc ion binding"/>
    <property type="evidence" value="ECO:0007669"/>
    <property type="project" value="UniProtKB-KW"/>
</dbReference>
<dbReference type="GO" id="GO:0048188">
    <property type="term" value="C:Set1C/COMPASS complex"/>
    <property type="evidence" value="ECO:0007669"/>
    <property type="project" value="InterPro"/>
</dbReference>
<keyword evidence="13" id="KW-0175">Coiled coil</keyword>
<dbReference type="SMART" id="SM00249">
    <property type="entry name" value="PHD"/>
    <property type="match status" value="1"/>
</dbReference>
<evidence type="ECO:0000313" key="17">
    <source>
        <dbReference type="Proteomes" id="UP000614350"/>
    </source>
</evidence>
<evidence type="ECO:0000256" key="7">
    <source>
        <dbReference type="ARBA" id="ARBA00023125"/>
    </source>
</evidence>
<name>A0A834JXY7_VESVU</name>
<dbReference type="InterPro" id="IPR011011">
    <property type="entry name" value="Znf_FYVE_PHD"/>
</dbReference>
<dbReference type="Gene3D" id="3.30.40.10">
    <property type="entry name" value="Zinc/RING finger domain, C3HC4 (zinc finger)"/>
    <property type="match status" value="1"/>
</dbReference>
<evidence type="ECO:0000256" key="4">
    <source>
        <dbReference type="ARBA" id="ARBA00022771"/>
    </source>
</evidence>
<dbReference type="Pfam" id="PF00628">
    <property type="entry name" value="PHD"/>
    <property type="match status" value="1"/>
</dbReference>
<reference evidence="16" key="1">
    <citation type="journal article" date="2020" name="G3 (Bethesda)">
        <title>High-Quality Assemblies for Three Invasive Social Wasps from the &lt;i&gt;Vespula&lt;/i&gt; Genus.</title>
        <authorList>
            <person name="Harrop T.W.R."/>
            <person name="Guhlin J."/>
            <person name="McLaughlin G.M."/>
            <person name="Permina E."/>
            <person name="Stockwell P."/>
            <person name="Gilligan J."/>
            <person name="Le Lec M.F."/>
            <person name="Gruber M.A.M."/>
            <person name="Quinn O."/>
            <person name="Lovegrove M."/>
            <person name="Duncan E.J."/>
            <person name="Remnant E.J."/>
            <person name="Van Eeckhoven J."/>
            <person name="Graham B."/>
            <person name="Knapp R.A."/>
            <person name="Langford K.W."/>
            <person name="Kronenberg Z."/>
            <person name="Press M.O."/>
            <person name="Eacker S.M."/>
            <person name="Wilson-Rankin E.E."/>
            <person name="Purcell J."/>
            <person name="Lester P.J."/>
            <person name="Dearden P.K."/>
        </authorList>
    </citation>
    <scope>NUCLEOTIDE SEQUENCE</scope>
    <source>
        <strain evidence="16">Marl-1</strain>
    </source>
</reference>
<dbReference type="FunFam" id="3.30.40.10:FF:000138">
    <property type="entry name" value="CXXC-type zinc finger protein 1"/>
    <property type="match status" value="1"/>
</dbReference>
<dbReference type="AlphaFoldDB" id="A0A834JXY7"/>
<dbReference type="EMBL" id="JACSEA010000007">
    <property type="protein sequence ID" value="KAF7396441.1"/>
    <property type="molecule type" value="Genomic_DNA"/>
</dbReference>
<comment type="caution">
    <text evidence="16">The sequence shown here is derived from an EMBL/GenBank/DDBJ whole genome shotgun (WGS) entry which is preliminary data.</text>
</comment>
<evidence type="ECO:0000256" key="13">
    <source>
        <dbReference type="SAM" id="Coils"/>
    </source>
</evidence>
<accession>A0A834JXY7</accession>
<keyword evidence="7" id="KW-0238">DNA-binding</keyword>
<comment type="subcellular location">
    <subcellularLocation>
        <location evidence="1">Nucleus</location>
    </subcellularLocation>
</comment>
<dbReference type="PANTHER" id="PTHR46174:SF1">
    <property type="entry name" value="CXXC-TYPE ZINC FINGER PROTEIN 1"/>
    <property type="match status" value="1"/>
</dbReference>
<dbReference type="PROSITE" id="PS01359">
    <property type="entry name" value="ZF_PHD_1"/>
    <property type="match status" value="1"/>
</dbReference>
<evidence type="ECO:0000256" key="11">
    <source>
        <dbReference type="ARBA" id="ARBA00081451"/>
    </source>
</evidence>
<keyword evidence="3" id="KW-0479">Metal-binding</keyword>
<dbReference type="PANTHER" id="PTHR46174">
    <property type="entry name" value="CXXC-TYPE ZINC FINGER PROTEIN 1"/>
    <property type="match status" value="1"/>
</dbReference>
<feature type="domain" description="PHD-type" evidence="14">
    <location>
        <begin position="36"/>
        <end position="86"/>
    </location>
</feature>
<feature type="domain" description="CXXC-type" evidence="15">
    <location>
        <begin position="127"/>
        <end position="176"/>
    </location>
</feature>
<evidence type="ECO:0000256" key="6">
    <source>
        <dbReference type="ARBA" id="ARBA00023015"/>
    </source>
</evidence>
<evidence type="ECO:0000259" key="15">
    <source>
        <dbReference type="PROSITE" id="PS51058"/>
    </source>
</evidence>
<evidence type="ECO:0000256" key="1">
    <source>
        <dbReference type="ARBA" id="ARBA00004123"/>
    </source>
</evidence>
<dbReference type="InterPro" id="IPR002857">
    <property type="entry name" value="Znf_CXXC"/>
</dbReference>
<evidence type="ECO:0000256" key="12">
    <source>
        <dbReference type="PROSITE-ProRule" id="PRU00509"/>
    </source>
</evidence>
<dbReference type="InterPro" id="IPR019787">
    <property type="entry name" value="Znf_PHD-finger"/>
</dbReference>
<dbReference type="InterPro" id="IPR019786">
    <property type="entry name" value="Zinc_finger_PHD-type_CS"/>
</dbReference>
<evidence type="ECO:0000256" key="10">
    <source>
        <dbReference type="ARBA" id="ARBA00023828"/>
    </source>
</evidence>
<dbReference type="PROSITE" id="PS50016">
    <property type="entry name" value="ZF_PHD_2"/>
    <property type="match status" value="1"/>
</dbReference>
<dbReference type="PROSITE" id="PS51058">
    <property type="entry name" value="ZF_CXXC"/>
    <property type="match status" value="1"/>
</dbReference>
<keyword evidence="2" id="KW-0597">Phosphoprotein</keyword>
<dbReference type="SUPFAM" id="SSF57903">
    <property type="entry name" value="FYVE/PHD zinc finger"/>
    <property type="match status" value="1"/>
</dbReference>
<dbReference type="InterPro" id="IPR013083">
    <property type="entry name" value="Znf_RING/FYVE/PHD"/>
</dbReference>
<dbReference type="GO" id="GO:0045893">
    <property type="term" value="P:positive regulation of DNA-templated transcription"/>
    <property type="evidence" value="ECO:0007669"/>
    <property type="project" value="TreeGrafter"/>
</dbReference>
<keyword evidence="4 12" id="KW-0863">Zinc-finger</keyword>
<keyword evidence="5" id="KW-0862">Zinc</keyword>
<keyword evidence="9" id="KW-0539">Nucleus</keyword>
<dbReference type="CDD" id="cd15553">
    <property type="entry name" value="PHD_Cfp1"/>
    <property type="match status" value="1"/>
</dbReference>
<keyword evidence="8" id="KW-0804">Transcription</keyword>
<dbReference type="InterPro" id="IPR022056">
    <property type="entry name" value="CpG-bd_C"/>
</dbReference>
<evidence type="ECO:0000259" key="14">
    <source>
        <dbReference type="PROSITE" id="PS50016"/>
    </source>
</evidence>
<gene>
    <name evidence="16" type="ORF">HZH66_007303</name>
</gene>
<dbReference type="InterPro" id="IPR037869">
    <property type="entry name" value="Spp1/CFP1"/>
</dbReference>
<evidence type="ECO:0000256" key="9">
    <source>
        <dbReference type="ARBA" id="ARBA00023242"/>
    </source>
</evidence>
<proteinExistence type="predicted"/>
<keyword evidence="6" id="KW-0805">Transcription regulation</keyword>
<organism evidence="16 17">
    <name type="scientific">Vespula vulgaris</name>
    <name type="common">Yellow jacket</name>
    <name type="synonym">Wasp</name>
    <dbReference type="NCBI Taxonomy" id="7454"/>
    <lineage>
        <taxon>Eukaryota</taxon>
        <taxon>Metazoa</taxon>
        <taxon>Ecdysozoa</taxon>
        <taxon>Arthropoda</taxon>
        <taxon>Hexapoda</taxon>
        <taxon>Insecta</taxon>
        <taxon>Pterygota</taxon>
        <taxon>Neoptera</taxon>
        <taxon>Endopterygota</taxon>
        <taxon>Hymenoptera</taxon>
        <taxon>Apocrita</taxon>
        <taxon>Aculeata</taxon>
        <taxon>Vespoidea</taxon>
        <taxon>Vespidae</taxon>
        <taxon>Vespinae</taxon>
        <taxon>Vespula</taxon>
    </lineage>
</organism>
<dbReference type="Pfam" id="PF02008">
    <property type="entry name" value="zf-CXXC"/>
    <property type="match status" value="1"/>
</dbReference>
<dbReference type="Proteomes" id="UP000614350">
    <property type="component" value="Unassembled WGS sequence"/>
</dbReference>
<evidence type="ECO:0000313" key="16">
    <source>
        <dbReference type="EMBL" id="KAF7396441.1"/>
    </source>
</evidence>
<dbReference type="InterPro" id="IPR001965">
    <property type="entry name" value="Znf_PHD"/>
</dbReference>
<feature type="coiled-coil region" evidence="13">
    <location>
        <begin position="460"/>
        <end position="489"/>
    </location>
</feature>
<evidence type="ECO:0000256" key="8">
    <source>
        <dbReference type="ARBA" id="ARBA00023163"/>
    </source>
</evidence>
<evidence type="ECO:0000256" key="5">
    <source>
        <dbReference type="ARBA" id="ARBA00022833"/>
    </source>
</evidence>
<feature type="coiled-coil region" evidence="13">
    <location>
        <begin position="271"/>
        <end position="305"/>
    </location>
</feature>
<dbReference type="Pfam" id="PF12269">
    <property type="entry name" value="CpG_bind_C"/>
    <property type="match status" value="2"/>
</dbReference>
<protein>
    <recommendedName>
        <fullName evidence="10">CXXC-type zinc finger protein 1</fullName>
    </recommendedName>
    <alternativeName>
        <fullName evidence="11">PHD finger and CXXC domain-containing protein 1</fullName>
    </alternativeName>
</protein>
<evidence type="ECO:0000256" key="3">
    <source>
        <dbReference type="ARBA" id="ARBA00022723"/>
    </source>
</evidence>
<keyword evidence="17" id="KW-1185">Reference proteome</keyword>